<accession>A0A9D5I100</accession>
<protein>
    <recommendedName>
        <fullName evidence="4">Type I restriction modification DNA specificity domain-containing protein</fullName>
    </recommendedName>
</protein>
<evidence type="ECO:0000313" key="5">
    <source>
        <dbReference type="EMBL" id="KQL57160.1"/>
    </source>
</evidence>
<feature type="domain" description="Type I restriction modification DNA specificity" evidence="4">
    <location>
        <begin position="7"/>
        <end position="144"/>
    </location>
</feature>
<dbReference type="GO" id="GO:0009307">
    <property type="term" value="P:DNA restriction-modification system"/>
    <property type="evidence" value="ECO:0007669"/>
    <property type="project" value="UniProtKB-KW"/>
</dbReference>
<name>A0A9D5I100_9BACI</name>
<gene>
    <name evidence="5" type="ORF">AN965_10660</name>
</gene>
<dbReference type="REBASE" id="141394">
    <property type="entry name" value="S.Bpl19153ORF10665P"/>
</dbReference>
<dbReference type="PANTHER" id="PTHR30408:SF12">
    <property type="entry name" value="TYPE I RESTRICTION ENZYME MJAVIII SPECIFICITY SUBUNIT"/>
    <property type="match status" value="1"/>
</dbReference>
<dbReference type="Proteomes" id="UP000051061">
    <property type="component" value="Unassembled WGS sequence"/>
</dbReference>
<organism evidence="5 6">
    <name type="scientific">Alkalicoccobacillus plakortidis</name>
    <dbReference type="NCBI Taxonomy" id="444060"/>
    <lineage>
        <taxon>Bacteria</taxon>
        <taxon>Bacillati</taxon>
        <taxon>Bacillota</taxon>
        <taxon>Bacilli</taxon>
        <taxon>Bacillales</taxon>
        <taxon>Bacillaceae</taxon>
        <taxon>Alkalicoccobacillus</taxon>
    </lineage>
</organism>
<keyword evidence="3" id="KW-0238">DNA-binding</keyword>
<evidence type="ECO:0000256" key="2">
    <source>
        <dbReference type="ARBA" id="ARBA00022747"/>
    </source>
</evidence>
<proteinExistence type="inferred from homology"/>
<keyword evidence="6" id="KW-1185">Reference proteome</keyword>
<dbReference type="SUPFAM" id="SSF116734">
    <property type="entry name" value="DNA methylase specificity domain"/>
    <property type="match status" value="2"/>
</dbReference>
<dbReference type="PANTHER" id="PTHR30408">
    <property type="entry name" value="TYPE-1 RESTRICTION ENZYME ECOKI SPECIFICITY PROTEIN"/>
    <property type="match status" value="1"/>
</dbReference>
<dbReference type="AlphaFoldDB" id="A0A9D5I100"/>
<sequence length="370" mass="42469">MHFDELLKDVTRTGTKIPSSNYEEVGLYPVIDQGKELIAGYSNLEKPIEGEKIIFGDHTRVLKYIDLDSFHIGADGVKVLENKMPEKVSTKYIYYYLSFIKIPNTGYNRHFKYLKEIVIPVPSFVMQLKLVELFDHVGKIIIKRQSQISSLDELTQSVFIEMFQDNKDSSKVSIEQVVDSIEAGWSVSGEERAKKEKEIAVLKISAVTKGYFNDKEYKVLNPNIEIKKAVYPQKGDILFSRANTRELVGASAIVPKDYRDLILPDKLWKINLRKEIITSEYFHTAINTKKVRNKFSKNATGTSGSMLNISMQKFKGVEINLPSIEKQKLFSKKFIQIQQMKQNLISSQEEVNVLYNSLLQKAFKGELFQQ</sequence>
<comment type="similarity">
    <text evidence="1">Belongs to the type-I restriction system S methylase family.</text>
</comment>
<dbReference type="CDD" id="cd17261">
    <property type="entry name" value="RMtype1_S_EcoKI-TRD2-CR2_like"/>
    <property type="match status" value="1"/>
</dbReference>
<feature type="domain" description="Type I restriction modification DNA specificity" evidence="4">
    <location>
        <begin position="167"/>
        <end position="339"/>
    </location>
</feature>
<keyword evidence="2" id="KW-0680">Restriction system</keyword>
<dbReference type="GO" id="GO:0003677">
    <property type="term" value="F:DNA binding"/>
    <property type="evidence" value="ECO:0007669"/>
    <property type="project" value="UniProtKB-KW"/>
</dbReference>
<dbReference type="Pfam" id="PF01420">
    <property type="entry name" value="Methylase_S"/>
    <property type="match status" value="2"/>
</dbReference>
<dbReference type="Gene3D" id="3.90.220.20">
    <property type="entry name" value="DNA methylase specificity domains"/>
    <property type="match status" value="2"/>
</dbReference>
<reference evidence="5 6" key="1">
    <citation type="submission" date="2015-09" db="EMBL/GenBank/DDBJ databases">
        <title>Genome sequencing project for genomic taxonomy and phylogenomics of Bacillus-like bacteria.</title>
        <authorList>
            <person name="Liu B."/>
            <person name="Wang J."/>
            <person name="Zhu Y."/>
            <person name="Liu G."/>
            <person name="Chen Q."/>
            <person name="Chen Z."/>
            <person name="Lan J."/>
            <person name="Che J."/>
            <person name="Ge C."/>
            <person name="Shi H."/>
            <person name="Pan Z."/>
            <person name="Liu X."/>
        </authorList>
    </citation>
    <scope>NUCLEOTIDE SEQUENCE [LARGE SCALE GENOMIC DNA]</scope>
    <source>
        <strain evidence="5 6">DSM 19153</strain>
    </source>
</reference>
<evidence type="ECO:0000259" key="4">
    <source>
        <dbReference type="Pfam" id="PF01420"/>
    </source>
</evidence>
<evidence type="ECO:0000256" key="1">
    <source>
        <dbReference type="ARBA" id="ARBA00010923"/>
    </source>
</evidence>
<dbReference type="EMBL" id="LJJD01000021">
    <property type="protein sequence ID" value="KQL57160.1"/>
    <property type="molecule type" value="Genomic_DNA"/>
</dbReference>
<comment type="caution">
    <text evidence="5">The sequence shown here is derived from an EMBL/GenBank/DDBJ whole genome shotgun (WGS) entry which is preliminary data.</text>
</comment>
<dbReference type="InterPro" id="IPR044946">
    <property type="entry name" value="Restrct_endonuc_typeI_TRD_sf"/>
</dbReference>
<dbReference type="InterPro" id="IPR000055">
    <property type="entry name" value="Restrct_endonuc_typeI_TRD"/>
</dbReference>
<evidence type="ECO:0000313" key="6">
    <source>
        <dbReference type="Proteomes" id="UP000051061"/>
    </source>
</evidence>
<evidence type="ECO:0000256" key="3">
    <source>
        <dbReference type="ARBA" id="ARBA00023125"/>
    </source>
</evidence>
<dbReference type="InterPro" id="IPR052021">
    <property type="entry name" value="Type-I_RS_S_subunit"/>
</dbReference>